<accession>A0ABY3XCC6</accession>
<sequence>MLPKSAATNLKKTTTPGSIQIESLLGGKFKPLFDPEPDNSIFVDRGGIGETRMNRSTYEFIRENCLFSTEGLDRYAEAVRSGKKPQLSLPSDSIEGKAVWIVLTDAQLSSGVGNTYYTIKHDGKTYGLNSFHILTKDIPNWFWATFHHKSTPKNEFETPDTFGQPRDVTGTVWENYVLGGTQIDFVSPTGDPTVLSDHFIEFDFQRSSCITCHAMATTTTDRNDKDRPRQTLDLGVPNAATFKRGGKPFYVQTDFLWSMPFRAQSEKQPPPARCIW</sequence>
<organism evidence="1 2">
    <name type="scientific">Lysobacter gummosus</name>
    <dbReference type="NCBI Taxonomy" id="262324"/>
    <lineage>
        <taxon>Bacteria</taxon>
        <taxon>Pseudomonadati</taxon>
        <taxon>Pseudomonadota</taxon>
        <taxon>Gammaproteobacteria</taxon>
        <taxon>Lysobacterales</taxon>
        <taxon>Lysobacteraceae</taxon>
        <taxon>Lysobacter</taxon>
    </lineage>
</organism>
<proteinExistence type="predicted"/>
<protein>
    <submittedName>
        <fullName evidence="1">Uncharacterized protein</fullName>
    </submittedName>
</protein>
<reference evidence="1 2" key="1">
    <citation type="submission" date="2022-03" db="EMBL/GenBank/DDBJ databases">
        <title>Complete genome sequence of Lysobacter capsici VKM B-2533 and Lysobacter gummosus 10.1.1, promising sources of lytic agents.</title>
        <authorList>
            <person name="Tarlachkov S.V."/>
            <person name="Kudryakova I.V."/>
            <person name="Afoshin A.S."/>
            <person name="Leontyevskaya E.A."/>
            <person name="Leontyevskaya N.V."/>
        </authorList>
    </citation>
    <scope>NUCLEOTIDE SEQUENCE [LARGE SCALE GENOMIC DNA]</scope>
    <source>
        <strain evidence="1 2">10.1.1</strain>
    </source>
</reference>
<dbReference type="RefSeq" id="WP_148649078.1">
    <property type="nucleotide sequence ID" value="NZ_CP011131.1"/>
</dbReference>
<evidence type="ECO:0000313" key="1">
    <source>
        <dbReference type="EMBL" id="UNP29184.1"/>
    </source>
</evidence>
<evidence type="ECO:0000313" key="2">
    <source>
        <dbReference type="Proteomes" id="UP000829194"/>
    </source>
</evidence>
<dbReference type="Proteomes" id="UP000829194">
    <property type="component" value="Chromosome"/>
</dbReference>
<keyword evidence="2" id="KW-1185">Reference proteome</keyword>
<name>A0ABY3XCC6_9GAMM</name>
<gene>
    <name evidence="1" type="ORF">MOV92_22390</name>
</gene>
<dbReference type="EMBL" id="CP093547">
    <property type="protein sequence ID" value="UNP29184.1"/>
    <property type="molecule type" value="Genomic_DNA"/>
</dbReference>